<evidence type="ECO:0000256" key="4">
    <source>
        <dbReference type="ARBA" id="ARBA00022692"/>
    </source>
</evidence>
<evidence type="ECO:0000256" key="2">
    <source>
        <dbReference type="ARBA" id="ARBA00010593"/>
    </source>
</evidence>
<evidence type="ECO:0000256" key="7">
    <source>
        <dbReference type="SAM" id="Phobius"/>
    </source>
</evidence>
<evidence type="ECO:0000313" key="11">
    <source>
        <dbReference type="Proteomes" id="UP000651057"/>
    </source>
</evidence>
<feature type="transmembrane region" description="Helical" evidence="7">
    <location>
        <begin position="280"/>
        <end position="304"/>
    </location>
</feature>
<feature type="transmembrane region" description="Helical" evidence="7">
    <location>
        <begin position="413"/>
        <end position="429"/>
    </location>
</feature>
<evidence type="ECO:0000313" key="10">
    <source>
        <dbReference type="EMBL" id="MBL0682884.1"/>
    </source>
</evidence>
<comment type="subcellular location">
    <subcellularLocation>
        <location evidence="1">Membrane</location>
        <topology evidence="1">Multi-pass membrane protein</topology>
    </subcellularLocation>
</comment>
<feature type="transmembrane region" description="Helical" evidence="7">
    <location>
        <begin position="51"/>
        <end position="74"/>
    </location>
</feature>
<dbReference type="EMBL" id="JAERQJ010000002">
    <property type="protein sequence ID" value="MBL0682884.1"/>
    <property type="molecule type" value="Genomic_DNA"/>
</dbReference>
<comment type="similarity">
    <text evidence="2">Belongs to the SLC12A transporter family.</text>
</comment>
<gene>
    <name evidence="10" type="ORF">JJQ60_05095</name>
</gene>
<feature type="domain" description="Amino acid permease/ SLC12A" evidence="8">
    <location>
        <begin position="19"/>
        <end position="468"/>
    </location>
</feature>
<dbReference type="GO" id="GO:0016020">
    <property type="term" value="C:membrane"/>
    <property type="evidence" value="ECO:0007669"/>
    <property type="project" value="UniProtKB-SubCell"/>
</dbReference>
<keyword evidence="4 7" id="KW-0812">Transmembrane</keyword>
<feature type="transmembrane region" description="Helical" evidence="7">
    <location>
        <begin position="235"/>
        <end position="260"/>
    </location>
</feature>
<feature type="domain" description="SLC12A transporter C-terminal" evidence="9">
    <location>
        <begin position="590"/>
        <end position="678"/>
    </location>
</feature>
<dbReference type="AlphaFoldDB" id="A0A937D540"/>
<proteinExistence type="inferred from homology"/>
<feature type="transmembrane region" description="Helical" evidence="7">
    <location>
        <begin position="20"/>
        <end position="39"/>
    </location>
</feature>
<feature type="transmembrane region" description="Helical" evidence="7">
    <location>
        <begin position="333"/>
        <end position="351"/>
    </location>
</feature>
<dbReference type="InterPro" id="IPR018491">
    <property type="entry name" value="SLC12_C"/>
</dbReference>
<dbReference type="Pfam" id="PF00324">
    <property type="entry name" value="AA_permease"/>
    <property type="match status" value="1"/>
</dbReference>
<feature type="transmembrane region" description="Helical" evidence="7">
    <location>
        <begin position="357"/>
        <end position="378"/>
    </location>
</feature>
<name>A0A937D540_9FLAO</name>
<evidence type="ECO:0000256" key="5">
    <source>
        <dbReference type="ARBA" id="ARBA00022989"/>
    </source>
</evidence>
<keyword evidence="6 7" id="KW-0472">Membrane</keyword>
<evidence type="ECO:0000259" key="8">
    <source>
        <dbReference type="Pfam" id="PF00324"/>
    </source>
</evidence>
<feature type="transmembrane region" description="Helical" evidence="7">
    <location>
        <begin position="201"/>
        <end position="223"/>
    </location>
</feature>
<feature type="transmembrane region" description="Helical" evidence="7">
    <location>
        <begin position="163"/>
        <end position="181"/>
    </location>
</feature>
<keyword evidence="11" id="KW-1185">Reference proteome</keyword>
<dbReference type="PANTHER" id="PTHR11827:SF72">
    <property type="entry name" value="GH08340P"/>
    <property type="match status" value="1"/>
</dbReference>
<keyword evidence="3" id="KW-0813">Transport</keyword>
<protein>
    <submittedName>
        <fullName evidence="10">Amino acid permease</fullName>
    </submittedName>
</protein>
<dbReference type="Gene3D" id="1.20.1740.10">
    <property type="entry name" value="Amino acid/polyamine transporter I"/>
    <property type="match status" value="1"/>
</dbReference>
<sequence length="750" mass="82225">MAGKPGTSQSTHKFGTFLGVYMPSILTILGLIMYLRFGWVLGNLGLIKTIIVVLMASSITFITGLSASAIATNIKVGVGGEYFMISRSLGLEPGGAIGIPLYLCRTLSVTFYCYGLSEAILALWPVTGITIPSYTLQLMTIAFIVIVTVLSGKSAKLVLRSQIPIMILVGASVLALMIGVLTKDLQMPITKATYQTAPEGFWYVFAVFFPAVTGFTAGIGMSGDLKNPQKSIPRGTLGAVVSGAVVYLIIPILLAITGALTIEQMTNPEAGVTIWTRLAILGPWIVYPAVWGAVLSSAFGSILGGPRILQALSMDGLVPKFLSTLSRSGQPTIATWISGVIAVGAVFLGGLNTIAQYVSVLFLTLYVAVNMSAAIEQLIKEPSYRPTIDIPWYISILGAVAAMVVMWLINPFAFAFALGLEVLIFLYLMSKKLEQQWGDASTGIWMHLGRYALLRLNAKKVHPRNWRPIIILFVRDINEHIELVRFTEMLGQNSGLLTISKLITLENESEFTLKNEIAHEMQKDLALAGLQALTEVHIVTDLKYGMNHVAAGHGVAGIKTNTVVFGWSSTHEGKIKELEIINDMARSGKNVLIAHINKPFPKKVKKRIDIWWRGRENNCDLMVLLAYLIQLNNKWKKTTIRIFSITHSEDEKQTLENHIRFSIREARIVANVIVIVAQPKENVLDILLTKSKYVDLVFLGLARGVNQVEERVTFIDNILSKLNRAVLVQNNGVESEIPVIFDSKSTSIKV</sequence>
<dbReference type="PANTHER" id="PTHR11827">
    <property type="entry name" value="SOLUTE CARRIER FAMILY 12, CATION COTRANSPORTERS"/>
    <property type="match status" value="1"/>
</dbReference>
<feature type="transmembrane region" description="Helical" evidence="7">
    <location>
        <begin position="390"/>
        <end position="407"/>
    </location>
</feature>
<reference evidence="10" key="1">
    <citation type="submission" date="2021-01" db="EMBL/GenBank/DDBJ databases">
        <authorList>
            <person name="Zhong Y.L."/>
        </authorList>
    </citation>
    <scope>NUCLEOTIDE SEQUENCE</scope>
    <source>
        <strain evidence="10">KCTC 23302</strain>
    </source>
</reference>
<comment type="caution">
    <text evidence="10">The sequence shown here is derived from an EMBL/GenBank/DDBJ whole genome shotgun (WGS) entry which is preliminary data.</text>
</comment>
<keyword evidence="5 7" id="KW-1133">Transmembrane helix</keyword>
<accession>A0A937D540</accession>
<dbReference type="Pfam" id="PF03522">
    <property type="entry name" value="SLC12"/>
    <property type="match status" value="1"/>
</dbReference>
<evidence type="ECO:0000256" key="1">
    <source>
        <dbReference type="ARBA" id="ARBA00004141"/>
    </source>
</evidence>
<feature type="transmembrane region" description="Helical" evidence="7">
    <location>
        <begin position="131"/>
        <end position="151"/>
    </location>
</feature>
<evidence type="ECO:0000256" key="6">
    <source>
        <dbReference type="ARBA" id="ARBA00023136"/>
    </source>
</evidence>
<dbReference type="Proteomes" id="UP000651057">
    <property type="component" value="Unassembled WGS sequence"/>
</dbReference>
<evidence type="ECO:0000256" key="3">
    <source>
        <dbReference type="ARBA" id="ARBA00022448"/>
    </source>
</evidence>
<dbReference type="GO" id="GO:0015377">
    <property type="term" value="F:chloride:monoatomic cation symporter activity"/>
    <property type="evidence" value="ECO:0007669"/>
    <property type="project" value="InterPro"/>
</dbReference>
<dbReference type="FunFam" id="1.20.1740.10:FF:000013">
    <property type="entry name" value="Solute carrier family 12 member"/>
    <property type="match status" value="1"/>
</dbReference>
<dbReference type="InterPro" id="IPR004841">
    <property type="entry name" value="AA-permease/SLC12A_dom"/>
</dbReference>
<dbReference type="RefSeq" id="WP_201917369.1">
    <property type="nucleotide sequence ID" value="NZ_BAABAX010000023.1"/>
</dbReference>
<organism evidence="10 11">
    <name type="scientific">Aquimarina mytili</name>
    <dbReference type="NCBI Taxonomy" id="874423"/>
    <lineage>
        <taxon>Bacteria</taxon>
        <taxon>Pseudomonadati</taxon>
        <taxon>Bacteroidota</taxon>
        <taxon>Flavobacteriia</taxon>
        <taxon>Flavobacteriales</taxon>
        <taxon>Flavobacteriaceae</taxon>
        <taxon>Aquimarina</taxon>
    </lineage>
</organism>
<evidence type="ECO:0000259" key="9">
    <source>
        <dbReference type="Pfam" id="PF03522"/>
    </source>
</evidence>
<dbReference type="InterPro" id="IPR004842">
    <property type="entry name" value="SLC12A_fam"/>
</dbReference>